<gene>
    <name evidence="1" type="ORF">ACFOS1_17175</name>
</gene>
<protein>
    <submittedName>
        <fullName evidence="1">Phenolic acid decarboxylase</fullName>
    </submittedName>
</protein>
<dbReference type="InterPro" id="IPR008729">
    <property type="entry name" value="PA_de_COase"/>
</dbReference>
<proteinExistence type="predicted"/>
<evidence type="ECO:0000313" key="2">
    <source>
        <dbReference type="Proteomes" id="UP001595793"/>
    </source>
</evidence>
<organism evidence="1 2">
    <name type="scientific">Zunongwangia endophytica</name>
    <dbReference type="NCBI Taxonomy" id="1808945"/>
    <lineage>
        <taxon>Bacteria</taxon>
        <taxon>Pseudomonadati</taxon>
        <taxon>Bacteroidota</taxon>
        <taxon>Flavobacteriia</taxon>
        <taxon>Flavobacteriales</taxon>
        <taxon>Flavobacteriaceae</taxon>
        <taxon>Zunongwangia</taxon>
    </lineage>
</organism>
<dbReference type="Pfam" id="PF05870">
    <property type="entry name" value="PA_decarbox"/>
    <property type="match status" value="1"/>
</dbReference>
<reference evidence="2" key="1">
    <citation type="journal article" date="2019" name="Int. J. Syst. Evol. Microbiol.">
        <title>The Global Catalogue of Microorganisms (GCM) 10K type strain sequencing project: providing services to taxonomists for standard genome sequencing and annotation.</title>
        <authorList>
            <consortium name="The Broad Institute Genomics Platform"/>
            <consortium name="The Broad Institute Genome Sequencing Center for Infectious Disease"/>
            <person name="Wu L."/>
            <person name="Ma J."/>
        </authorList>
    </citation>
    <scope>NUCLEOTIDE SEQUENCE [LARGE SCALE GENOMIC DNA]</scope>
    <source>
        <strain evidence="2">CECT 9128</strain>
    </source>
</reference>
<accession>A0ABV8HCV2</accession>
<dbReference type="SUPFAM" id="SSF50814">
    <property type="entry name" value="Lipocalins"/>
    <property type="match status" value="1"/>
</dbReference>
<comment type="caution">
    <text evidence="1">The sequence shown here is derived from an EMBL/GenBank/DDBJ whole genome shotgun (WGS) entry which is preliminary data.</text>
</comment>
<dbReference type="Gene3D" id="2.40.128.20">
    <property type="match status" value="1"/>
</dbReference>
<sequence length="170" mass="19959">MDIIKDLDEFLGGHFLYTYDNGWNYEMYVKNETTIDYRIHTGMVGGRWVRDQKVDIVKIVDGVFKICWTEPTGTDVSLDFIPNENKLHGVIFFPKWVHERPDITVCFQNDHIDLMKESREKYETYPKYVVPEFGKIFFKKNEGQNNEKVIAEAPREGMIDEMVSGELSFS</sequence>
<keyword evidence="2" id="KW-1185">Reference proteome</keyword>
<dbReference type="InterPro" id="IPR012674">
    <property type="entry name" value="Calycin"/>
</dbReference>
<dbReference type="RefSeq" id="WP_290236873.1">
    <property type="nucleotide sequence ID" value="NZ_JAUFPZ010000002.1"/>
</dbReference>
<dbReference type="Proteomes" id="UP001595793">
    <property type="component" value="Unassembled WGS sequence"/>
</dbReference>
<name>A0ABV8HCV2_9FLAO</name>
<dbReference type="EMBL" id="JBHSAS010000012">
    <property type="protein sequence ID" value="MFC4029156.1"/>
    <property type="molecule type" value="Genomic_DNA"/>
</dbReference>
<dbReference type="PIRSF" id="PIRSF011561">
    <property type="entry name" value="PAD"/>
    <property type="match status" value="1"/>
</dbReference>
<evidence type="ECO:0000313" key="1">
    <source>
        <dbReference type="EMBL" id="MFC4029156.1"/>
    </source>
</evidence>
<dbReference type="PANTHER" id="PTHR40087:SF1">
    <property type="entry name" value="PHENOLIC ACID DECARBOXYLASE PADC"/>
    <property type="match status" value="1"/>
</dbReference>
<dbReference type="CDD" id="cd14241">
    <property type="entry name" value="PAD"/>
    <property type="match status" value="1"/>
</dbReference>
<dbReference type="PANTHER" id="PTHR40087">
    <property type="entry name" value="PHENOLIC ACID DECARBOXYLASE PADC"/>
    <property type="match status" value="1"/>
</dbReference>